<name>A0A8K0NQ61_9TREE</name>
<reference evidence="3" key="1">
    <citation type="submission" date="2020-04" db="EMBL/GenBank/DDBJ databases">
        <title>Analysis of mating type loci in Filobasidium floriforme.</title>
        <authorList>
            <person name="Nowrousian M."/>
        </authorList>
    </citation>
    <scope>NUCLEOTIDE SEQUENCE</scope>
    <source>
        <strain evidence="3">CBS 6242</strain>
    </source>
</reference>
<dbReference type="EMBL" id="JABELV010000254">
    <property type="protein sequence ID" value="KAG7527617.1"/>
    <property type="molecule type" value="Genomic_DNA"/>
</dbReference>
<feature type="compositionally biased region" description="Low complexity" evidence="1">
    <location>
        <begin position="87"/>
        <end position="101"/>
    </location>
</feature>
<evidence type="ECO:0000313" key="3">
    <source>
        <dbReference type="EMBL" id="KAG7527617.1"/>
    </source>
</evidence>
<gene>
    <name evidence="3" type="ORF">FFLO_06750</name>
</gene>
<keyword evidence="2" id="KW-0472">Membrane</keyword>
<feature type="compositionally biased region" description="Low complexity" evidence="1">
    <location>
        <begin position="1"/>
        <end position="15"/>
    </location>
</feature>
<dbReference type="Proteomes" id="UP000812966">
    <property type="component" value="Unassembled WGS sequence"/>
</dbReference>
<accession>A0A8K0NQ61</accession>
<keyword evidence="2" id="KW-0812">Transmembrane</keyword>
<sequence length="397" mass="43818">MQSPTTPTRPSRSTTLGTQDDLLSTINHTRQLRSAVATPQRYGNFVNPPPRVSPRKRQGQVGRRDPAGTPLVTEITAGNGSRKRRAPSGSPSPSRGPRLRPQQVGLRPSPSNSVQQSIPPNPVQQPMELGPAIEIQPPIEVQRRNGLRTRDELQGDVVEVPFERVDQGSGSLTANTTGFQGRVGAVIEVDPFHQGQGNQNDTHQPGIESCTLQRSIKPNVSILANTTSTPITLQAPLAEEPDLPTFTSSTSSIVTPPKGPLAQTIPQFTYAQPPLQRHRPRRPFWIYRLISRLLLFLCRVLMITSTETVVGILSIWFFMPRWMWEGGRVCDRPHVDMSPISHTHGQNELRFVGDTARKQIGTKRNGRCRASKVGSEIDGSTSTSDFDQKKKKSIPIK</sequence>
<proteinExistence type="predicted"/>
<organism evidence="3 4">
    <name type="scientific">Filobasidium floriforme</name>
    <dbReference type="NCBI Taxonomy" id="5210"/>
    <lineage>
        <taxon>Eukaryota</taxon>
        <taxon>Fungi</taxon>
        <taxon>Dikarya</taxon>
        <taxon>Basidiomycota</taxon>
        <taxon>Agaricomycotina</taxon>
        <taxon>Tremellomycetes</taxon>
        <taxon>Filobasidiales</taxon>
        <taxon>Filobasidiaceae</taxon>
        <taxon>Filobasidium</taxon>
    </lineage>
</organism>
<feature type="region of interest" description="Disordered" evidence="1">
    <location>
        <begin position="362"/>
        <end position="397"/>
    </location>
</feature>
<feature type="compositionally biased region" description="Polar residues" evidence="1">
    <location>
        <begin position="109"/>
        <end position="118"/>
    </location>
</feature>
<feature type="compositionally biased region" description="Polar residues" evidence="1">
    <location>
        <begin position="16"/>
        <end position="29"/>
    </location>
</feature>
<feature type="region of interest" description="Disordered" evidence="1">
    <location>
        <begin position="1"/>
        <end position="128"/>
    </location>
</feature>
<dbReference type="AlphaFoldDB" id="A0A8K0NQ61"/>
<evidence type="ECO:0000313" key="4">
    <source>
        <dbReference type="Proteomes" id="UP000812966"/>
    </source>
</evidence>
<keyword evidence="2" id="KW-1133">Transmembrane helix</keyword>
<keyword evidence="4" id="KW-1185">Reference proteome</keyword>
<evidence type="ECO:0000256" key="2">
    <source>
        <dbReference type="SAM" id="Phobius"/>
    </source>
</evidence>
<feature type="transmembrane region" description="Helical" evidence="2">
    <location>
        <begin position="293"/>
        <end position="318"/>
    </location>
</feature>
<evidence type="ECO:0000256" key="1">
    <source>
        <dbReference type="SAM" id="MobiDB-lite"/>
    </source>
</evidence>
<comment type="caution">
    <text evidence="3">The sequence shown here is derived from an EMBL/GenBank/DDBJ whole genome shotgun (WGS) entry which is preliminary data.</text>
</comment>
<protein>
    <submittedName>
        <fullName evidence="3">Uncharacterized protein</fullName>
    </submittedName>
</protein>